<feature type="chain" id="PRO_5040872792" description="Methylamine utilisation protein MauE domain-containing protein" evidence="6">
    <location>
        <begin position="18"/>
        <end position="292"/>
    </location>
</feature>
<keyword evidence="4 5" id="KW-0472">Membrane</keyword>
<evidence type="ECO:0000256" key="3">
    <source>
        <dbReference type="ARBA" id="ARBA00022989"/>
    </source>
</evidence>
<feature type="signal peptide" evidence="6">
    <location>
        <begin position="1"/>
        <end position="17"/>
    </location>
</feature>
<dbReference type="InterPro" id="IPR009908">
    <property type="entry name" value="Methylamine_util_MauE"/>
</dbReference>
<organism evidence="8 9">
    <name type="scientific">Solirubrobacter phytolaccae</name>
    <dbReference type="NCBI Taxonomy" id="1404360"/>
    <lineage>
        <taxon>Bacteria</taxon>
        <taxon>Bacillati</taxon>
        <taxon>Actinomycetota</taxon>
        <taxon>Thermoleophilia</taxon>
        <taxon>Solirubrobacterales</taxon>
        <taxon>Solirubrobacteraceae</taxon>
        <taxon>Solirubrobacter</taxon>
    </lineage>
</organism>
<gene>
    <name evidence="8" type="ORF">OJ997_01825</name>
</gene>
<feature type="transmembrane region" description="Helical" evidence="5">
    <location>
        <begin position="72"/>
        <end position="90"/>
    </location>
</feature>
<evidence type="ECO:0000256" key="5">
    <source>
        <dbReference type="SAM" id="Phobius"/>
    </source>
</evidence>
<accession>A0A9X3N640</accession>
<dbReference type="InterPro" id="IPR036249">
    <property type="entry name" value="Thioredoxin-like_sf"/>
</dbReference>
<reference evidence="8" key="1">
    <citation type="submission" date="2022-10" db="EMBL/GenBank/DDBJ databases">
        <title>The WGS of Solirubrobacter phytolaccae KCTC 29190.</title>
        <authorList>
            <person name="Jiang Z."/>
        </authorList>
    </citation>
    <scope>NUCLEOTIDE SEQUENCE</scope>
    <source>
        <strain evidence="8">KCTC 29190</strain>
    </source>
</reference>
<keyword evidence="2 5" id="KW-0812">Transmembrane</keyword>
<feature type="transmembrane region" description="Helical" evidence="5">
    <location>
        <begin position="46"/>
        <end position="65"/>
    </location>
</feature>
<evidence type="ECO:0000256" key="4">
    <source>
        <dbReference type="ARBA" id="ARBA00023136"/>
    </source>
</evidence>
<dbReference type="RefSeq" id="WP_270023284.1">
    <property type="nucleotide sequence ID" value="NZ_JAPDDP010000002.1"/>
</dbReference>
<evidence type="ECO:0000256" key="1">
    <source>
        <dbReference type="ARBA" id="ARBA00004141"/>
    </source>
</evidence>
<keyword evidence="6" id="KW-0732">Signal</keyword>
<keyword evidence="3 5" id="KW-1133">Transmembrane helix</keyword>
<comment type="caution">
    <text evidence="8">The sequence shown here is derived from an EMBL/GenBank/DDBJ whole genome shotgun (WGS) entry which is preliminary data.</text>
</comment>
<name>A0A9X3N640_9ACTN</name>
<evidence type="ECO:0000259" key="7">
    <source>
        <dbReference type="Pfam" id="PF07291"/>
    </source>
</evidence>
<dbReference type="SUPFAM" id="SSF52833">
    <property type="entry name" value="Thioredoxin-like"/>
    <property type="match status" value="1"/>
</dbReference>
<dbReference type="GO" id="GO:0030416">
    <property type="term" value="P:methylamine metabolic process"/>
    <property type="evidence" value="ECO:0007669"/>
    <property type="project" value="InterPro"/>
</dbReference>
<evidence type="ECO:0000313" key="8">
    <source>
        <dbReference type="EMBL" id="MDA0179017.1"/>
    </source>
</evidence>
<evidence type="ECO:0000313" key="9">
    <source>
        <dbReference type="Proteomes" id="UP001147653"/>
    </source>
</evidence>
<dbReference type="Proteomes" id="UP001147653">
    <property type="component" value="Unassembled WGS sequence"/>
</dbReference>
<feature type="transmembrane region" description="Helical" evidence="5">
    <location>
        <begin position="136"/>
        <end position="159"/>
    </location>
</feature>
<evidence type="ECO:0000256" key="6">
    <source>
        <dbReference type="SAM" id="SignalP"/>
    </source>
</evidence>
<comment type="subcellular location">
    <subcellularLocation>
        <location evidence="1">Membrane</location>
        <topology evidence="1">Multi-pass membrane protein</topology>
    </subcellularLocation>
</comment>
<proteinExistence type="predicted"/>
<keyword evidence="9" id="KW-1185">Reference proteome</keyword>
<protein>
    <recommendedName>
        <fullName evidence="7">Methylamine utilisation protein MauE domain-containing protein</fullName>
    </recommendedName>
</protein>
<feature type="domain" description="Methylamine utilisation protein MauE" evidence="7">
    <location>
        <begin position="2"/>
        <end position="123"/>
    </location>
</feature>
<sequence length="292" mass="29177">MVSVVVCLALGLGLVAAAGLKAAGGASARAALTTYGVREPRLATAVWGGLIGVELVLGVLVGAGLEWALRAAAIFLAALTAAQIAALAAGRGGAPCACYGAKGTLSTRSAGRTALFAAALALAPLLPRTDPSTETWLGIGLGAALLGLVALAVVVLALAREVGMLRLSVAPQGALEVDHEGPEIGAFIALAHDFALEPGTLGVAVFTSEGCGVCRALKPTIDSFGRHPAVELRSFDEVLDKNAWAAADVPGSPFAVALDTDGTVLAKGTFNTGAQLETVLAAAERRRGAVRA</sequence>
<dbReference type="EMBL" id="JAPDDP010000002">
    <property type="protein sequence ID" value="MDA0179017.1"/>
    <property type="molecule type" value="Genomic_DNA"/>
</dbReference>
<dbReference type="Pfam" id="PF07291">
    <property type="entry name" value="MauE"/>
    <property type="match status" value="1"/>
</dbReference>
<dbReference type="AlphaFoldDB" id="A0A9X3N640"/>
<evidence type="ECO:0000256" key="2">
    <source>
        <dbReference type="ARBA" id="ARBA00022692"/>
    </source>
</evidence>
<dbReference type="GO" id="GO:0016020">
    <property type="term" value="C:membrane"/>
    <property type="evidence" value="ECO:0007669"/>
    <property type="project" value="UniProtKB-SubCell"/>
</dbReference>